<feature type="binding site" evidence="5">
    <location>
        <position position="290"/>
    </location>
    <ligand>
        <name>ATP</name>
        <dbReference type="ChEBI" id="CHEBI:30616"/>
    </ligand>
</feature>
<dbReference type="GO" id="GO:0004674">
    <property type="term" value="F:protein serine/threonine kinase activity"/>
    <property type="evidence" value="ECO:0007669"/>
    <property type="project" value="TreeGrafter"/>
</dbReference>
<feature type="domain" description="Protein kinase" evidence="6">
    <location>
        <begin position="263"/>
        <end position="543"/>
    </location>
</feature>
<evidence type="ECO:0000256" key="4">
    <source>
        <dbReference type="ARBA" id="ARBA00022840"/>
    </source>
</evidence>
<dbReference type="PANTHER" id="PTHR44329">
    <property type="entry name" value="SERINE/THREONINE-PROTEIN KINASE TNNI3K-RELATED"/>
    <property type="match status" value="1"/>
</dbReference>
<protein>
    <submittedName>
        <fullName evidence="8">Serine threonine-protein kinase ctr1</fullName>
    </submittedName>
</protein>
<evidence type="ECO:0000259" key="6">
    <source>
        <dbReference type="PROSITE" id="PS50011"/>
    </source>
</evidence>
<dbReference type="InterPro" id="IPR001932">
    <property type="entry name" value="PPM-type_phosphatase-like_dom"/>
</dbReference>
<name>A0A0M0JW16_9EUKA</name>
<dbReference type="Proteomes" id="UP000037460">
    <property type="component" value="Unassembled WGS sequence"/>
</dbReference>
<dbReference type="Gene3D" id="3.30.200.20">
    <property type="entry name" value="Phosphorylase Kinase, domain 1"/>
    <property type="match status" value="1"/>
</dbReference>
<proteinExistence type="predicted"/>
<dbReference type="SMART" id="SM00220">
    <property type="entry name" value="S_TKc"/>
    <property type="match status" value="1"/>
</dbReference>
<dbReference type="PROSITE" id="PS50011">
    <property type="entry name" value="PROTEIN_KINASE_DOM"/>
    <property type="match status" value="1"/>
</dbReference>
<evidence type="ECO:0000256" key="2">
    <source>
        <dbReference type="ARBA" id="ARBA00022741"/>
    </source>
</evidence>
<dbReference type="InterPro" id="IPR001245">
    <property type="entry name" value="Ser-Thr/Tyr_kinase_cat_dom"/>
</dbReference>
<sequence length="555" mass="61257">MLHDASVGGDHCYFALVADGHGGKDAVQIAAQRILPLITQEAKDGSGAELNRACVKSFRTLHEEICASGTTAGSTLTVCCMNASRHELHVWNVGDSLAMLVDADGHAPLGMSHRLETNPDEQARLQALGVKLRRASTAEGKEGGPLRAWPGGLAVTRCVGDADCHFVIPEPAWSTCPAPPKGGALLACTDGVWDLMSADEAAMILVEGAYDSARQAARQVVHKAVRRGLIDDTTAEFNRWRIQYSDAGGAQKPSTQVVDFSKLTITKYLGQGEFARAHETTLDGRPAAIKMLKKEKQEIPSAVQGLKREIMLMTLMDHPNVLKAYALGQHEGIPLMIVELLSRTLPSQLPRNPDTVPFWVRWREVKRWPLSRSLHCAVQLARALKYCHDDAFPGYRILHRDVKPNNIGFINDPEDPDHLVLFDFGLASLWEKKGDPTDTLARDLSGETGSLRYMAPEVANSRPYCPKAEVFSFATVTYEIASRKKPFTNLLPDAFRKALGSGYVPEIPRKWPAELQSLISVCWKLDAQQRPEFREIVPRLEALCTEHPQKRIQSL</sequence>
<dbReference type="EMBL" id="JWZX01002167">
    <property type="protein sequence ID" value="KOO30769.1"/>
    <property type="molecule type" value="Genomic_DNA"/>
</dbReference>
<dbReference type="SUPFAM" id="SSF81606">
    <property type="entry name" value="PP2C-like"/>
    <property type="match status" value="1"/>
</dbReference>
<dbReference type="AlphaFoldDB" id="A0A0M0JW16"/>
<dbReference type="OrthoDB" id="10264738at2759"/>
<dbReference type="PROSITE" id="PS51746">
    <property type="entry name" value="PPM_2"/>
    <property type="match status" value="1"/>
</dbReference>
<keyword evidence="3 8" id="KW-0418">Kinase</keyword>
<dbReference type="InterPro" id="IPR036457">
    <property type="entry name" value="PPM-type-like_dom_sf"/>
</dbReference>
<gene>
    <name evidence="8" type="ORF">Ctob_013074</name>
</gene>
<dbReference type="InterPro" id="IPR051681">
    <property type="entry name" value="Ser/Thr_Kinases-Pseudokinases"/>
</dbReference>
<dbReference type="CDD" id="cd00143">
    <property type="entry name" value="PP2Cc"/>
    <property type="match status" value="1"/>
</dbReference>
<evidence type="ECO:0000259" key="7">
    <source>
        <dbReference type="PROSITE" id="PS51746"/>
    </source>
</evidence>
<dbReference type="InterPro" id="IPR000719">
    <property type="entry name" value="Prot_kinase_dom"/>
</dbReference>
<dbReference type="PANTHER" id="PTHR44329:SF288">
    <property type="entry name" value="MITOGEN-ACTIVATED PROTEIN KINASE KINASE KINASE 20"/>
    <property type="match status" value="1"/>
</dbReference>
<evidence type="ECO:0000256" key="5">
    <source>
        <dbReference type="PROSITE-ProRule" id="PRU10141"/>
    </source>
</evidence>
<feature type="domain" description="PPM-type phosphatase" evidence="7">
    <location>
        <begin position="1"/>
        <end position="240"/>
    </location>
</feature>
<keyword evidence="1" id="KW-0808">Transferase</keyword>
<dbReference type="Pfam" id="PF07714">
    <property type="entry name" value="PK_Tyr_Ser-Thr"/>
    <property type="match status" value="1"/>
</dbReference>
<reference evidence="9" key="1">
    <citation type="journal article" date="2015" name="PLoS Genet.">
        <title>Genome Sequence and Transcriptome Analyses of Chrysochromulina tobin: Metabolic Tools for Enhanced Algal Fitness in the Prominent Order Prymnesiales (Haptophyceae).</title>
        <authorList>
            <person name="Hovde B.T."/>
            <person name="Deodato C.R."/>
            <person name="Hunsperger H.M."/>
            <person name="Ryken S.A."/>
            <person name="Yost W."/>
            <person name="Jha R.K."/>
            <person name="Patterson J."/>
            <person name="Monnat R.J. Jr."/>
            <person name="Barlow S.B."/>
            <person name="Starkenburg S.R."/>
            <person name="Cattolico R.A."/>
        </authorList>
    </citation>
    <scope>NUCLEOTIDE SEQUENCE</scope>
    <source>
        <strain evidence="9">CCMP291</strain>
    </source>
</reference>
<dbReference type="Pfam" id="PF00481">
    <property type="entry name" value="PP2C"/>
    <property type="match status" value="1"/>
</dbReference>
<organism evidence="8 9">
    <name type="scientific">Chrysochromulina tobinii</name>
    <dbReference type="NCBI Taxonomy" id="1460289"/>
    <lineage>
        <taxon>Eukaryota</taxon>
        <taxon>Haptista</taxon>
        <taxon>Haptophyta</taxon>
        <taxon>Prymnesiophyceae</taxon>
        <taxon>Prymnesiales</taxon>
        <taxon>Chrysochromulinaceae</taxon>
        <taxon>Chrysochromulina</taxon>
    </lineage>
</organism>
<keyword evidence="9" id="KW-1185">Reference proteome</keyword>
<accession>A0A0M0JW16</accession>
<dbReference type="Gene3D" id="1.10.510.10">
    <property type="entry name" value="Transferase(Phosphotransferase) domain 1"/>
    <property type="match status" value="1"/>
</dbReference>
<dbReference type="SUPFAM" id="SSF56112">
    <property type="entry name" value="Protein kinase-like (PK-like)"/>
    <property type="match status" value="1"/>
</dbReference>
<dbReference type="SMART" id="SM00332">
    <property type="entry name" value="PP2Cc"/>
    <property type="match status" value="1"/>
</dbReference>
<dbReference type="InterPro" id="IPR017441">
    <property type="entry name" value="Protein_kinase_ATP_BS"/>
</dbReference>
<evidence type="ECO:0000256" key="1">
    <source>
        <dbReference type="ARBA" id="ARBA00022679"/>
    </source>
</evidence>
<dbReference type="InterPro" id="IPR011009">
    <property type="entry name" value="Kinase-like_dom_sf"/>
</dbReference>
<keyword evidence="4 5" id="KW-0067">ATP-binding</keyword>
<evidence type="ECO:0000256" key="3">
    <source>
        <dbReference type="ARBA" id="ARBA00022777"/>
    </source>
</evidence>
<dbReference type="Gene3D" id="3.60.40.10">
    <property type="entry name" value="PPM-type phosphatase domain"/>
    <property type="match status" value="1"/>
</dbReference>
<keyword evidence="2 5" id="KW-0547">Nucleotide-binding</keyword>
<evidence type="ECO:0000313" key="8">
    <source>
        <dbReference type="EMBL" id="KOO30769.1"/>
    </source>
</evidence>
<comment type="caution">
    <text evidence="8">The sequence shown here is derived from an EMBL/GenBank/DDBJ whole genome shotgun (WGS) entry which is preliminary data.</text>
</comment>
<dbReference type="GO" id="GO:0005524">
    <property type="term" value="F:ATP binding"/>
    <property type="evidence" value="ECO:0007669"/>
    <property type="project" value="UniProtKB-UniRule"/>
</dbReference>
<dbReference type="PROSITE" id="PS00107">
    <property type="entry name" value="PROTEIN_KINASE_ATP"/>
    <property type="match status" value="1"/>
</dbReference>
<evidence type="ECO:0000313" key="9">
    <source>
        <dbReference type="Proteomes" id="UP000037460"/>
    </source>
</evidence>